<keyword evidence="8" id="KW-0675">Receptor</keyword>
<feature type="binding site" evidence="9">
    <location>
        <position position="424"/>
    </location>
    <ligand>
        <name>ATP</name>
        <dbReference type="ChEBI" id="CHEBI:30616"/>
    </ligand>
</feature>
<comment type="caution">
    <text evidence="13">The sequence shown here is derived from an EMBL/GenBank/DDBJ whole genome shotgun (WGS) entry which is preliminary data.</text>
</comment>
<gene>
    <name evidence="13" type="ORF">ZIOFF_025262</name>
</gene>
<sequence length="681" mass="74565">MSSAATGGSFLPSSRVDVNVAGAEVAGHHFFSSPSPHCATPSPHCRRQGRLSSSSLRCSSPASTSATYSGFPPPTGKGKLLPLSRRCLRATPAMEWWFGSRRKKMAPICFFLLLQIAVVAVHSQSPSTQGFISIDCGSTANYTDTATGIPYVSDGIFTDTGINSQISSNYVSSSLDLQSLTLRSFPNSSRSCYVLTPVTQYNKYALRATFLYGNYDGENSAKQFDLYIDANFWITPKIADSEVTYQYEAVVVALADSIAVCLVNTGTGTPFISTLELRPLPNSKSDLSHNNLTGSIPDSLGTLSSLQDLCDGNPYLSTNGTSPAPDSKHKSSTAIIVALCVVGVLLILFVVLLIVWRVRRPGPAQSSYINASNQNDKRLPFENQQFTYKELHKITNGFMTNIGKGGFGSVFLGRLEDGSEIAAKMLSQSSSQGTKEFYAEVQNLTRIHHKKLVNLVGYCMEEDHLALVYEFMPKGTLQDHLTGKIGNGLSWGWRLQIAIEAAEGLDYLHVSCRPAVIHRDVKSANILLTENLEAKIADFGLSRACNYDNRGPISTTVVGTPGYLDPEYHNCLQLSDRSDVYSFGVVLLELITGRPPIVNVNQNRTNVTQWTRQKLSSGIIENVVDIKLRGEYDINSMWKTTDLALRCTESTGDERPSMTDVVVELKESLMLERASNRPRSY</sequence>
<dbReference type="FunFam" id="1.10.510.10:FF:000146">
    <property type="entry name" value="LRR receptor-like serine/threonine-protein kinase IOS1"/>
    <property type="match status" value="1"/>
</dbReference>
<dbReference type="GO" id="GO:0004674">
    <property type="term" value="F:protein serine/threonine kinase activity"/>
    <property type="evidence" value="ECO:0007669"/>
    <property type="project" value="UniProtKB-KW"/>
</dbReference>
<evidence type="ECO:0000256" key="2">
    <source>
        <dbReference type="ARBA" id="ARBA00022527"/>
    </source>
</evidence>
<dbReference type="Gene3D" id="1.10.510.10">
    <property type="entry name" value="Transferase(Phosphotransferase) domain 1"/>
    <property type="match status" value="1"/>
</dbReference>
<dbReference type="GO" id="GO:0016020">
    <property type="term" value="C:membrane"/>
    <property type="evidence" value="ECO:0007669"/>
    <property type="project" value="UniProtKB-SubCell"/>
</dbReference>
<dbReference type="EMBL" id="JACMSC010000007">
    <property type="protein sequence ID" value="KAG6514887.1"/>
    <property type="molecule type" value="Genomic_DNA"/>
</dbReference>
<keyword evidence="11" id="KW-1133">Transmembrane helix</keyword>
<feature type="compositionally biased region" description="Low complexity" evidence="10">
    <location>
        <begin position="52"/>
        <end position="65"/>
    </location>
</feature>
<keyword evidence="4" id="KW-0808">Transferase</keyword>
<dbReference type="PROSITE" id="PS00107">
    <property type="entry name" value="PROTEIN_KINASE_ATP"/>
    <property type="match status" value="1"/>
</dbReference>
<evidence type="ECO:0000256" key="7">
    <source>
        <dbReference type="ARBA" id="ARBA00022840"/>
    </source>
</evidence>
<evidence type="ECO:0000256" key="10">
    <source>
        <dbReference type="SAM" id="MobiDB-lite"/>
    </source>
</evidence>
<dbReference type="Pfam" id="PF12819">
    <property type="entry name" value="Malectin_like"/>
    <property type="match status" value="1"/>
</dbReference>
<evidence type="ECO:0000256" key="11">
    <source>
        <dbReference type="SAM" id="Phobius"/>
    </source>
</evidence>
<dbReference type="FunFam" id="3.30.200.20:FF:000394">
    <property type="entry name" value="Leucine-rich repeat receptor-like protein kinase"/>
    <property type="match status" value="1"/>
</dbReference>
<dbReference type="SUPFAM" id="SSF56112">
    <property type="entry name" value="Protein kinase-like (PK-like)"/>
    <property type="match status" value="1"/>
</dbReference>
<dbReference type="InterPro" id="IPR008271">
    <property type="entry name" value="Ser/Thr_kinase_AS"/>
</dbReference>
<dbReference type="InterPro" id="IPR001245">
    <property type="entry name" value="Ser-Thr/Tyr_kinase_cat_dom"/>
</dbReference>
<reference evidence="13 14" key="1">
    <citation type="submission" date="2020-08" db="EMBL/GenBank/DDBJ databases">
        <title>Plant Genome Project.</title>
        <authorList>
            <person name="Zhang R.-G."/>
        </authorList>
    </citation>
    <scope>NUCLEOTIDE SEQUENCE [LARGE SCALE GENOMIC DNA]</scope>
    <source>
        <tissue evidence="13">Rhizome</tissue>
    </source>
</reference>
<feature type="transmembrane region" description="Helical" evidence="11">
    <location>
        <begin position="334"/>
        <end position="356"/>
    </location>
</feature>
<evidence type="ECO:0000256" key="5">
    <source>
        <dbReference type="ARBA" id="ARBA00022741"/>
    </source>
</evidence>
<dbReference type="InterPro" id="IPR024788">
    <property type="entry name" value="Malectin-like_Carb-bd_dom"/>
</dbReference>
<evidence type="ECO:0000256" key="6">
    <source>
        <dbReference type="ARBA" id="ARBA00022777"/>
    </source>
</evidence>
<evidence type="ECO:0000259" key="12">
    <source>
        <dbReference type="PROSITE" id="PS50011"/>
    </source>
</evidence>
<feature type="region of interest" description="Disordered" evidence="10">
    <location>
        <begin position="34"/>
        <end position="73"/>
    </location>
</feature>
<dbReference type="PANTHER" id="PTHR45631">
    <property type="entry name" value="OS07G0107800 PROTEIN-RELATED"/>
    <property type="match status" value="1"/>
</dbReference>
<comment type="subcellular location">
    <subcellularLocation>
        <location evidence="1">Membrane</location>
        <topology evidence="1">Single-pass membrane protein</topology>
    </subcellularLocation>
</comment>
<keyword evidence="6" id="KW-0418">Kinase</keyword>
<feature type="domain" description="Protein kinase" evidence="12">
    <location>
        <begin position="396"/>
        <end position="670"/>
    </location>
</feature>
<dbReference type="InterPro" id="IPR000719">
    <property type="entry name" value="Prot_kinase_dom"/>
</dbReference>
<protein>
    <recommendedName>
        <fullName evidence="12">Protein kinase domain-containing protein</fullName>
    </recommendedName>
</protein>
<keyword evidence="11" id="KW-0472">Membrane</keyword>
<evidence type="ECO:0000313" key="14">
    <source>
        <dbReference type="Proteomes" id="UP000734854"/>
    </source>
</evidence>
<accession>A0A8J5GXJ9</accession>
<keyword evidence="11" id="KW-0812">Transmembrane</keyword>
<keyword evidence="3" id="KW-0597">Phosphoprotein</keyword>
<keyword evidence="14" id="KW-1185">Reference proteome</keyword>
<organism evidence="13 14">
    <name type="scientific">Zingiber officinale</name>
    <name type="common">Ginger</name>
    <name type="synonym">Amomum zingiber</name>
    <dbReference type="NCBI Taxonomy" id="94328"/>
    <lineage>
        <taxon>Eukaryota</taxon>
        <taxon>Viridiplantae</taxon>
        <taxon>Streptophyta</taxon>
        <taxon>Embryophyta</taxon>
        <taxon>Tracheophyta</taxon>
        <taxon>Spermatophyta</taxon>
        <taxon>Magnoliopsida</taxon>
        <taxon>Liliopsida</taxon>
        <taxon>Zingiberales</taxon>
        <taxon>Zingiberaceae</taxon>
        <taxon>Zingiber</taxon>
    </lineage>
</organism>
<dbReference type="SMART" id="SM00220">
    <property type="entry name" value="S_TKc"/>
    <property type="match status" value="1"/>
</dbReference>
<proteinExistence type="predicted"/>
<dbReference type="PANTHER" id="PTHR45631:SF204">
    <property type="entry name" value="OS01G0810800 PROTEIN"/>
    <property type="match status" value="1"/>
</dbReference>
<evidence type="ECO:0000256" key="1">
    <source>
        <dbReference type="ARBA" id="ARBA00004167"/>
    </source>
</evidence>
<evidence type="ECO:0000256" key="8">
    <source>
        <dbReference type="ARBA" id="ARBA00023170"/>
    </source>
</evidence>
<dbReference type="Gene3D" id="3.30.200.20">
    <property type="entry name" value="Phosphorylase Kinase, domain 1"/>
    <property type="match status" value="1"/>
</dbReference>
<dbReference type="InterPro" id="IPR011009">
    <property type="entry name" value="Kinase-like_dom_sf"/>
</dbReference>
<evidence type="ECO:0000256" key="3">
    <source>
        <dbReference type="ARBA" id="ARBA00022553"/>
    </source>
</evidence>
<evidence type="ECO:0000256" key="9">
    <source>
        <dbReference type="PROSITE-ProRule" id="PRU10141"/>
    </source>
</evidence>
<keyword evidence="2" id="KW-0723">Serine/threonine-protein kinase</keyword>
<evidence type="ECO:0000313" key="13">
    <source>
        <dbReference type="EMBL" id="KAG6514887.1"/>
    </source>
</evidence>
<dbReference type="PROSITE" id="PS00108">
    <property type="entry name" value="PROTEIN_KINASE_ST"/>
    <property type="match status" value="1"/>
</dbReference>
<dbReference type="PROSITE" id="PS50011">
    <property type="entry name" value="PROTEIN_KINASE_DOM"/>
    <property type="match status" value="1"/>
</dbReference>
<dbReference type="CDD" id="cd14066">
    <property type="entry name" value="STKc_IRAK"/>
    <property type="match status" value="1"/>
</dbReference>
<dbReference type="GO" id="GO:0005524">
    <property type="term" value="F:ATP binding"/>
    <property type="evidence" value="ECO:0007669"/>
    <property type="project" value="UniProtKB-UniRule"/>
</dbReference>
<dbReference type="Pfam" id="PF07714">
    <property type="entry name" value="PK_Tyr_Ser-Thr"/>
    <property type="match status" value="1"/>
</dbReference>
<keyword evidence="5 9" id="KW-0547">Nucleotide-binding</keyword>
<dbReference type="InterPro" id="IPR017441">
    <property type="entry name" value="Protein_kinase_ATP_BS"/>
</dbReference>
<keyword evidence="7 9" id="KW-0067">ATP-binding</keyword>
<name>A0A8J5GXJ9_ZINOF</name>
<dbReference type="AlphaFoldDB" id="A0A8J5GXJ9"/>
<evidence type="ECO:0000256" key="4">
    <source>
        <dbReference type="ARBA" id="ARBA00022679"/>
    </source>
</evidence>
<dbReference type="Proteomes" id="UP000734854">
    <property type="component" value="Unassembled WGS sequence"/>
</dbReference>